<gene>
    <name evidence="9" type="ORF">COMX_09944</name>
</gene>
<dbReference type="InterPro" id="IPR036097">
    <property type="entry name" value="HisK_dim/P_sf"/>
</dbReference>
<dbReference type="PATRIC" id="fig|1208583.4.peg.2006"/>
<keyword evidence="3" id="KW-0597">Phosphoprotein</keyword>
<dbReference type="RefSeq" id="WP_051462111.1">
    <property type="nucleotide sequence ID" value="NZ_ATSX01000005.1"/>
</dbReference>
<keyword evidence="7" id="KW-0812">Transmembrane</keyword>
<sequence length="417" mass="48071">MFSEDSFYTYLLFFFGGGFVSSLIWLFAYRNKTGKVELEQFEVIKETYHFNRAFTELKQTVDHIQAPILLIASDYAYSSISLRNQIKHSFSLFSNSIAYEKNLYLHQHYDDVILDILRHPVFCQTVEEYMVSPVSEIEIHLELPKSYQLKLLFSAYEPSNILKNILVITLIDQSQIISLNQMRSDFIAHASHELRTPLTSLDGFIQTLLGVGVDDEQTQKQFLEIMHAQVGRMIRLTNGLLTLSRVERDEYRLLTDQVDLKLVLQQILQESQFIIKKAGITLNYQDEIASQNVIIFADKDQLFQIFHNIIENAIRHAPLGNAEIPLITVRLYFTEDHLKWPGLGWVISISDNGPGIEKKHLPRLTERFYRAGDKHNGTGLGLAIVKHLVARHKGIFVIESQMGQGSCFSIWFPMHYA</sequence>
<dbReference type="GO" id="GO:0004721">
    <property type="term" value="F:phosphoprotein phosphatase activity"/>
    <property type="evidence" value="ECO:0007669"/>
    <property type="project" value="TreeGrafter"/>
</dbReference>
<comment type="caution">
    <text evidence="9">The sequence shown here is derived from an EMBL/GenBank/DDBJ whole genome shotgun (WGS) entry which is preliminary data.</text>
</comment>
<dbReference type="Gene3D" id="3.30.565.10">
    <property type="entry name" value="Histidine kinase-like ATPase, C-terminal domain"/>
    <property type="match status" value="1"/>
</dbReference>
<evidence type="ECO:0000259" key="8">
    <source>
        <dbReference type="PROSITE" id="PS50109"/>
    </source>
</evidence>
<feature type="transmembrane region" description="Helical" evidence="7">
    <location>
        <begin position="6"/>
        <end position="28"/>
    </location>
</feature>
<dbReference type="InterPro" id="IPR003661">
    <property type="entry name" value="HisK_dim/P_dom"/>
</dbReference>
<dbReference type="InterPro" id="IPR003594">
    <property type="entry name" value="HATPase_dom"/>
</dbReference>
<dbReference type="PRINTS" id="PR00344">
    <property type="entry name" value="BCTRLSENSOR"/>
</dbReference>
<dbReference type="EC" id="2.7.13.3" evidence="2"/>
<proteinExistence type="predicted"/>
<comment type="catalytic activity">
    <reaction evidence="1">
        <text>ATP + protein L-histidine = ADP + protein N-phospho-L-histidine.</text>
        <dbReference type="EC" id="2.7.13.3"/>
    </reaction>
</comment>
<evidence type="ECO:0000256" key="5">
    <source>
        <dbReference type="ARBA" id="ARBA00022777"/>
    </source>
</evidence>
<dbReference type="STRING" id="1208583.COMX_09944"/>
<dbReference type="FunFam" id="1.10.287.130:FF:000001">
    <property type="entry name" value="Two-component sensor histidine kinase"/>
    <property type="match status" value="1"/>
</dbReference>
<evidence type="ECO:0000256" key="7">
    <source>
        <dbReference type="SAM" id="Phobius"/>
    </source>
</evidence>
<keyword evidence="5 9" id="KW-0418">Kinase</keyword>
<dbReference type="PANTHER" id="PTHR45453">
    <property type="entry name" value="PHOSPHATE REGULON SENSOR PROTEIN PHOR"/>
    <property type="match status" value="1"/>
</dbReference>
<dbReference type="OrthoDB" id="9813151at2"/>
<accession>W7DJI6</accession>
<dbReference type="Pfam" id="PF02518">
    <property type="entry name" value="HATPase_c"/>
    <property type="match status" value="1"/>
</dbReference>
<evidence type="ECO:0000256" key="4">
    <source>
        <dbReference type="ARBA" id="ARBA00022679"/>
    </source>
</evidence>
<keyword evidence="10" id="KW-1185">Reference proteome</keyword>
<reference evidence="9 10" key="1">
    <citation type="journal article" date="2014" name="Genome Announc.">
        <title>Draft Genome Sequence of Commensalibacter papalotli MX01, a Symbiont Identified from the Guts of Overwintering Monarch Butterflies.</title>
        <authorList>
            <person name="Servin-Garciduenas L.E."/>
            <person name="Sanchez-Quinto A."/>
            <person name="Martinez-Romero E."/>
        </authorList>
    </citation>
    <scope>NUCLEOTIDE SEQUENCE [LARGE SCALE GENOMIC DNA]</scope>
    <source>
        <strain evidence="10">MX-MONARCH01</strain>
    </source>
</reference>
<dbReference type="GO" id="GO:0016036">
    <property type="term" value="P:cellular response to phosphate starvation"/>
    <property type="evidence" value="ECO:0007669"/>
    <property type="project" value="TreeGrafter"/>
</dbReference>
<dbReference type="SMART" id="SM00387">
    <property type="entry name" value="HATPase_c"/>
    <property type="match status" value="1"/>
</dbReference>
<dbReference type="AlphaFoldDB" id="W7DJI6"/>
<dbReference type="CDD" id="cd00075">
    <property type="entry name" value="HATPase"/>
    <property type="match status" value="1"/>
</dbReference>
<evidence type="ECO:0000256" key="1">
    <source>
        <dbReference type="ARBA" id="ARBA00000085"/>
    </source>
</evidence>
<dbReference type="PANTHER" id="PTHR45453:SF1">
    <property type="entry name" value="PHOSPHATE REGULON SENSOR PROTEIN PHOR"/>
    <property type="match status" value="1"/>
</dbReference>
<dbReference type="SMART" id="SM00388">
    <property type="entry name" value="HisKA"/>
    <property type="match status" value="1"/>
</dbReference>
<organism evidence="9 10">
    <name type="scientific">Commensalibacter papalotli</name>
    <name type="common">ex Servin-Garciduenas et al. 2014</name>
    <dbReference type="NCBI Taxonomy" id="1208583"/>
    <lineage>
        <taxon>Bacteria</taxon>
        <taxon>Pseudomonadati</taxon>
        <taxon>Pseudomonadota</taxon>
        <taxon>Alphaproteobacteria</taxon>
        <taxon>Acetobacterales</taxon>
        <taxon>Acetobacteraceae</taxon>
    </lineage>
</organism>
<dbReference type="InterPro" id="IPR005467">
    <property type="entry name" value="His_kinase_dom"/>
</dbReference>
<dbReference type="eggNOG" id="COG5002">
    <property type="taxonomic scope" value="Bacteria"/>
</dbReference>
<dbReference type="EMBL" id="ATSX01000005">
    <property type="protein sequence ID" value="EUK17512.1"/>
    <property type="molecule type" value="Genomic_DNA"/>
</dbReference>
<evidence type="ECO:0000256" key="2">
    <source>
        <dbReference type="ARBA" id="ARBA00012438"/>
    </source>
</evidence>
<keyword evidence="7" id="KW-0472">Membrane</keyword>
<dbReference type="Proteomes" id="UP000019250">
    <property type="component" value="Unassembled WGS sequence"/>
</dbReference>
<feature type="domain" description="Histidine kinase" evidence="8">
    <location>
        <begin position="189"/>
        <end position="416"/>
    </location>
</feature>
<dbReference type="InterPro" id="IPR036890">
    <property type="entry name" value="HATPase_C_sf"/>
</dbReference>
<dbReference type="InterPro" id="IPR050351">
    <property type="entry name" value="BphY/WalK/GraS-like"/>
</dbReference>
<dbReference type="SUPFAM" id="SSF47384">
    <property type="entry name" value="Homodimeric domain of signal transducing histidine kinase"/>
    <property type="match status" value="1"/>
</dbReference>
<keyword evidence="7" id="KW-1133">Transmembrane helix</keyword>
<dbReference type="GO" id="GO:0000155">
    <property type="term" value="F:phosphorelay sensor kinase activity"/>
    <property type="evidence" value="ECO:0007669"/>
    <property type="project" value="InterPro"/>
</dbReference>
<dbReference type="Gene3D" id="1.10.287.130">
    <property type="match status" value="1"/>
</dbReference>
<dbReference type="InterPro" id="IPR004358">
    <property type="entry name" value="Sig_transdc_His_kin-like_C"/>
</dbReference>
<dbReference type="CDD" id="cd00082">
    <property type="entry name" value="HisKA"/>
    <property type="match status" value="1"/>
</dbReference>
<keyword evidence="4" id="KW-0808">Transferase</keyword>
<evidence type="ECO:0000256" key="3">
    <source>
        <dbReference type="ARBA" id="ARBA00022553"/>
    </source>
</evidence>
<dbReference type="SUPFAM" id="SSF55874">
    <property type="entry name" value="ATPase domain of HSP90 chaperone/DNA topoisomerase II/histidine kinase"/>
    <property type="match status" value="1"/>
</dbReference>
<dbReference type="Pfam" id="PF00512">
    <property type="entry name" value="HisKA"/>
    <property type="match status" value="1"/>
</dbReference>
<dbReference type="GO" id="GO:0005886">
    <property type="term" value="C:plasma membrane"/>
    <property type="evidence" value="ECO:0007669"/>
    <property type="project" value="TreeGrafter"/>
</dbReference>
<evidence type="ECO:0000256" key="6">
    <source>
        <dbReference type="ARBA" id="ARBA00023012"/>
    </source>
</evidence>
<name>W7DJI6_9PROT</name>
<evidence type="ECO:0000313" key="10">
    <source>
        <dbReference type="Proteomes" id="UP000019250"/>
    </source>
</evidence>
<keyword evidence="6" id="KW-0902">Two-component regulatory system</keyword>
<evidence type="ECO:0000313" key="9">
    <source>
        <dbReference type="EMBL" id="EUK17512.1"/>
    </source>
</evidence>
<protein>
    <recommendedName>
        <fullName evidence="2">histidine kinase</fullName>
        <ecNumber evidence="2">2.7.13.3</ecNumber>
    </recommendedName>
</protein>
<dbReference type="PROSITE" id="PS50109">
    <property type="entry name" value="HIS_KIN"/>
    <property type="match status" value="1"/>
</dbReference>